<dbReference type="HOGENOM" id="CLU_021114_0_1_10"/>
<dbReference type="PATRIC" id="fig|927665.4.peg.3867"/>
<evidence type="ECO:0000313" key="3">
    <source>
        <dbReference type="Proteomes" id="UP000033047"/>
    </source>
</evidence>
<dbReference type="PANTHER" id="PTHR34825:SF1">
    <property type="entry name" value="AAA-ATPASE-LIKE DOMAIN-CONTAINING PROTEIN"/>
    <property type="match status" value="1"/>
</dbReference>
<accession>A0A0F5IUF4</accession>
<reference evidence="2 3" key="1">
    <citation type="submission" date="2013-04" db="EMBL/GenBank/DDBJ databases">
        <title>The Genome Sequence of Parabacteroides goldsteinii DSM 19448.</title>
        <authorList>
            <consortium name="The Broad Institute Genomics Platform"/>
            <person name="Earl A."/>
            <person name="Ward D."/>
            <person name="Feldgarden M."/>
            <person name="Gevers D."/>
            <person name="Martens E."/>
            <person name="Sakamoto M."/>
            <person name="Benno Y."/>
            <person name="Song Y."/>
            <person name="Liu C."/>
            <person name="Lee J."/>
            <person name="Bolanos M."/>
            <person name="Vaisanen M.L."/>
            <person name="Finegold S.M."/>
            <person name="Walker B."/>
            <person name="Young S."/>
            <person name="Zeng Q."/>
            <person name="Gargeya S."/>
            <person name="Fitzgerald M."/>
            <person name="Haas B."/>
            <person name="Abouelleil A."/>
            <person name="Allen A.W."/>
            <person name="Alvarado L."/>
            <person name="Arachchi H.M."/>
            <person name="Berlin A.M."/>
            <person name="Chapman S.B."/>
            <person name="Gainer-Dewar J."/>
            <person name="Goldberg J."/>
            <person name="Griggs A."/>
            <person name="Gujja S."/>
            <person name="Hansen M."/>
            <person name="Howarth C."/>
            <person name="Imamovic A."/>
            <person name="Ireland A."/>
            <person name="Larimer J."/>
            <person name="McCowan C."/>
            <person name="Murphy C."/>
            <person name="Pearson M."/>
            <person name="Poon T.W."/>
            <person name="Priest M."/>
            <person name="Roberts A."/>
            <person name="Saif S."/>
            <person name="Shea T."/>
            <person name="Sisk P."/>
            <person name="Sykes S."/>
            <person name="Wortman J."/>
            <person name="Nusbaum C."/>
            <person name="Birren B."/>
        </authorList>
    </citation>
    <scope>NUCLEOTIDE SEQUENCE [LARGE SCALE GENOMIC DNA]</scope>
    <source>
        <strain evidence="2 3">DSM 19448</strain>
    </source>
</reference>
<dbReference type="STRING" id="927665.HMPREF1535_03759"/>
<protein>
    <recommendedName>
        <fullName evidence="1">AAA-ATPase-like domain-containing protein</fullName>
    </recommendedName>
</protein>
<dbReference type="SUPFAM" id="SSF52540">
    <property type="entry name" value="P-loop containing nucleoside triphosphate hydrolases"/>
    <property type="match status" value="1"/>
</dbReference>
<dbReference type="InterPro" id="IPR018631">
    <property type="entry name" value="AAA-ATPase-like_dom"/>
</dbReference>
<dbReference type="PANTHER" id="PTHR34825">
    <property type="entry name" value="CONSERVED PROTEIN, WITH A WEAK D-GALACTARATE DEHYDRATASE/ALTRONATE HYDROLASE DOMAIN"/>
    <property type="match status" value="1"/>
</dbReference>
<name>A0A0F5IUF4_9BACT</name>
<dbReference type="InterPro" id="IPR027417">
    <property type="entry name" value="P-loop_NTPase"/>
</dbReference>
<dbReference type="Pfam" id="PF09820">
    <property type="entry name" value="AAA-ATPase_like"/>
    <property type="match status" value="1"/>
</dbReference>
<sequence>METTPIRKLPVGIQDFTSLREDGFLYVDKTALVYKMVTTGKPYFLSRPRRFGKSLLLSTLEAYFLGRKDLFKGLAIEQLEKEWKVYPVLHLSLNAKFYETKESLEQILDDHLVAWEDKYEITKKKESTNYEGRFMQIIQQACEKTGEKVVVLIDEYDKPLLRTLFNDDLHNVYREMLTGFYTVLKDADRYLRFVFITGVTKFSQLGIFSNLNQLIDISMAPDYATVCGMTKVEIERDFQPELAALAAMNKLTYEQTVNELTKRYDGYHFSEFRTEGIFNPFSVLNALLQKRFSSYWFATGTPTMLVDMLKKTDYDLRQLDGIEVPAAALTDYRADFQNPVPIIYQSGYLTIKDYDSEFNFFRLGYPNAEVEYGWLNFITPYYTSLSEANAPFYIGKFSQELRAGDVDAFMERLRAFFADIPYELNDRTEQHYQIIFYLVFKLLGQYVEAEVRSARGRADAVVKTTDYIYVFEFKLDGSVDKALQQIDDKGYLIPYTVDGRQLVKVGADFNKEDRNIGEWKAVFC</sequence>
<dbReference type="InterPro" id="IPR012547">
    <property type="entry name" value="PDDEXK_9"/>
</dbReference>
<gene>
    <name evidence="2" type="ORF">HMPREF1535_03759</name>
</gene>
<feature type="domain" description="AAA-ATPase-like" evidence="1">
    <location>
        <begin position="10"/>
        <end position="208"/>
    </location>
</feature>
<organism evidence="2 3">
    <name type="scientific">Parabacteroides goldsteinii DSM 19448 = WAL 12034</name>
    <dbReference type="NCBI Taxonomy" id="927665"/>
    <lineage>
        <taxon>Bacteria</taxon>
        <taxon>Pseudomonadati</taxon>
        <taxon>Bacteroidota</taxon>
        <taxon>Bacteroidia</taxon>
        <taxon>Bacteroidales</taxon>
        <taxon>Tannerellaceae</taxon>
        <taxon>Parabacteroides</taxon>
    </lineage>
</organism>
<dbReference type="AlphaFoldDB" id="A0A0F5IUF4"/>
<evidence type="ECO:0000259" key="1">
    <source>
        <dbReference type="Pfam" id="PF09820"/>
    </source>
</evidence>
<dbReference type="Pfam" id="PF08011">
    <property type="entry name" value="PDDEXK_9"/>
    <property type="match status" value="1"/>
</dbReference>
<dbReference type="Proteomes" id="UP000033047">
    <property type="component" value="Unassembled WGS sequence"/>
</dbReference>
<dbReference type="EMBL" id="AQHV01000020">
    <property type="protein sequence ID" value="KKB49133.1"/>
    <property type="molecule type" value="Genomic_DNA"/>
</dbReference>
<evidence type="ECO:0000313" key="2">
    <source>
        <dbReference type="EMBL" id="KKB49133.1"/>
    </source>
</evidence>
<dbReference type="RefSeq" id="WP_046147088.1">
    <property type="nucleotide sequence ID" value="NZ_KQ033913.1"/>
</dbReference>
<proteinExistence type="predicted"/>
<comment type="caution">
    <text evidence="2">The sequence shown here is derived from an EMBL/GenBank/DDBJ whole genome shotgun (WGS) entry which is preliminary data.</text>
</comment>